<feature type="region of interest" description="Disordered" evidence="3">
    <location>
        <begin position="1"/>
        <end position="23"/>
    </location>
</feature>
<dbReference type="InterPro" id="IPR008271">
    <property type="entry name" value="Ser/Thr_kinase_AS"/>
</dbReference>
<feature type="compositionally biased region" description="Polar residues" evidence="3">
    <location>
        <begin position="7"/>
        <end position="18"/>
    </location>
</feature>
<dbReference type="SUPFAM" id="SSF56112">
    <property type="entry name" value="Protein kinase-like (PK-like)"/>
    <property type="match status" value="1"/>
</dbReference>
<feature type="domain" description="Protein kinase" evidence="4">
    <location>
        <begin position="63"/>
        <end position="351"/>
    </location>
</feature>
<evidence type="ECO:0000259" key="4">
    <source>
        <dbReference type="PROSITE" id="PS50011"/>
    </source>
</evidence>
<evidence type="ECO:0000256" key="1">
    <source>
        <dbReference type="ARBA" id="ARBA00022741"/>
    </source>
</evidence>
<dbReference type="PROSITE" id="PS50011">
    <property type="entry name" value="PROTEIN_KINASE_DOM"/>
    <property type="match status" value="1"/>
</dbReference>
<dbReference type="InterPro" id="IPR000719">
    <property type="entry name" value="Prot_kinase_dom"/>
</dbReference>
<dbReference type="SMART" id="SM00220">
    <property type="entry name" value="S_TKc"/>
    <property type="match status" value="1"/>
</dbReference>
<sequence length="453" mass="51442">MGACSGKQGTIIENSSANDGPDVSADKKNVGIIIAKSDQSYQEELGIKQPEMVISDLKGQGMYRVIKLLGAGAEGEAYLAEDQDGKNWALKFIKLPLPQRMVKTIFREIQIQSELGEGHNNIIRAEEVILTSQYLGLVIEWAPGGSLDDLITNKYIECHGVGMLMPEDEVRYLFCQVVNAVDYMHRNHVVHRDLKLDNILLSPPYPPFQRNPPYIKLCDFGFARTWDQISQFKTVVGTPDYMSPQIIEADHKQTLLYDGTKADIWAMGVLLCVMLIGKFPFEGDSVSTIAIDDPLKKTWLQQNKRAWYENSLMGGQLQYLSPEVKDLLDKMFELDESKRINIEGLRTHPWFMKTMRPHLEEAIRAMETEQIENERKVATGAFCSKDRDDAVKTLIEMASSEEFRAQYSKSVSKDTQLVILSRIKLRTVLPAYPKFGKLSLHPMIKPREHMLNL</sequence>
<dbReference type="PANTHER" id="PTHR24346:SF30">
    <property type="entry name" value="MATERNAL EMBRYONIC LEUCINE ZIPPER KINASE"/>
    <property type="match status" value="1"/>
</dbReference>
<evidence type="ECO:0000313" key="5">
    <source>
        <dbReference type="EMBL" id="GAX85294.1"/>
    </source>
</evidence>
<dbReference type="STRING" id="1157962.A0A250XQF6"/>
<protein>
    <recommendedName>
        <fullName evidence="4">Protein kinase domain-containing protein</fullName>
    </recommendedName>
</protein>
<name>A0A250XQF6_9CHLO</name>
<dbReference type="EMBL" id="BEGY01000161">
    <property type="protein sequence ID" value="GAX85294.1"/>
    <property type="molecule type" value="Genomic_DNA"/>
</dbReference>
<reference evidence="5 6" key="1">
    <citation type="submission" date="2017-08" db="EMBL/GenBank/DDBJ databases">
        <title>Acidophilic green algal genome provides insights into adaptation to an acidic environment.</title>
        <authorList>
            <person name="Hirooka S."/>
            <person name="Hirose Y."/>
            <person name="Kanesaki Y."/>
            <person name="Higuchi S."/>
            <person name="Fujiwara T."/>
            <person name="Onuma R."/>
            <person name="Era A."/>
            <person name="Ohbayashi R."/>
            <person name="Uzuka A."/>
            <person name="Nozaki H."/>
            <person name="Yoshikawa H."/>
            <person name="Miyagishima S.Y."/>
        </authorList>
    </citation>
    <scope>NUCLEOTIDE SEQUENCE [LARGE SCALE GENOMIC DNA]</scope>
    <source>
        <strain evidence="5 6">NIES-2499</strain>
    </source>
</reference>
<keyword evidence="6" id="KW-1185">Reference proteome</keyword>
<dbReference type="Proteomes" id="UP000232323">
    <property type="component" value="Unassembled WGS sequence"/>
</dbReference>
<evidence type="ECO:0000256" key="2">
    <source>
        <dbReference type="ARBA" id="ARBA00022840"/>
    </source>
</evidence>
<dbReference type="GO" id="GO:0004674">
    <property type="term" value="F:protein serine/threonine kinase activity"/>
    <property type="evidence" value="ECO:0007669"/>
    <property type="project" value="TreeGrafter"/>
</dbReference>
<gene>
    <name evidence="5" type="ORF">CEUSTIGMA_g12711.t1</name>
</gene>
<organism evidence="5 6">
    <name type="scientific">Chlamydomonas eustigma</name>
    <dbReference type="NCBI Taxonomy" id="1157962"/>
    <lineage>
        <taxon>Eukaryota</taxon>
        <taxon>Viridiplantae</taxon>
        <taxon>Chlorophyta</taxon>
        <taxon>core chlorophytes</taxon>
        <taxon>Chlorophyceae</taxon>
        <taxon>CS clade</taxon>
        <taxon>Chlamydomonadales</taxon>
        <taxon>Chlamydomonadaceae</taxon>
        <taxon>Chlamydomonas</taxon>
    </lineage>
</organism>
<dbReference type="Pfam" id="PF00069">
    <property type="entry name" value="Pkinase"/>
    <property type="match status" value="1"/>
</dbReference>
<evidence type="ECO:0000256" key="3">
    <source>
        <dbReference type="SAM" id="MobiDB-lite"/>
    </source>
</evidence>
<dbReference type="GO" id="GO:0005737">
    <property type="term" value="C:cytoplasm"/>
    <property type="evidence" value="ECO:0007669"/>
    <property type="project" value="TreeGrafter"/>
</dbReference>
<proteinExistence type="predicted"/>
<keyword evidence="2" id="KW-0067">ATP-binding</keyword>
<dbReference type="GO" id="GO:0005524">
    <property type="term" value="F:ATP binding"/>
    <property type="evidence" value="ECO:0007669"/>
    <property type="project" value="UniProtKB-KW"/>
</dbReference>
<comment type="caution">
    <text evidence="5">The sequence shown here is derived from an EMBL/GenBank/DDBJ whole genome shotgun (WGS) entry which is preliminary data.</text>
</comment>
<accession>A0A250XQF6</accession>
<dbReference type="InterPro" id="IPR011009">
    <property type="entry name" value="Kinase-like_dom_sf"/>
</dbReference>
<dbReference type="PANTHER" id="PTHR24346">
    <property type="entry name" value="MAP/MICROTUBULE AFFINITY-REGULATING KINASE"/>
    <property type="match status" value="1"/>
</dbReference>
<evidence type="ECO:0000313" key="6">
    <source>
        <dbReference type="Proteomes" id="UP000232323"/>
    </source>
</evidence>
<dbReference type="OrthoDB" id="528861at2759"/>
<dbReference type="GO" id="GO:0035556">
    <property type="term" value="P:intracellular signal transduction"/>
    <property type="evidence" value="ECO:0007669"/>
    <property type="project" value="TreeGrafter"/>
</dbReference>
<dbReference type="Gene3D" id="1.10.510.10">
    <property type="entry name" value="Transferase(Phosphotransferase) domain 1"/>
    <property type="match status" value="1"/>
</dbReference>
<dbReference type="AlphaFoldDB" id="A0A250XQF6"/>
<keyword evidence="1" id="KW-0547">Nucleotide-binding</keyword>
<dbReference type="PROSITE" id="PS00108">
    <property type="entry name" value="PROTEIN_KINASE_ST"/>
    <property type="match status" value="1"/>
</dbReference>